<sequence length="173" mass="19167">MRLLWSRNKARQPREKLVIHWSSNELGEIRRLSRSNLIRVSLCTGYYEQGLVRCNKPPILRGLSRPVAWRFEALGQPPPPKARLVSASQPCRFTERACVAMGVLCEASHLAKERQQDAGAPLLHTQACTSEIVSPNADPPLVQPPMQPSLAYQSAVSMRMRRGSDPAASMLGG</sequence>
<comment type="caution">
    <text evidence="1">The sequence shown here is derived from an EMBL/GenBank/DDBJ whole genome shotgun (WGS) entry which is preliminary data.</text>
</comment>
<evidence type="ECO:0000313" key="2">
    <source>
        <dbReference type="Proteomes" id="UP000813444"/>
    </source>
</evidence>
<protein>
    <submittedName>
        <fullName evidence="1">Uncharacterized protein</fullName>
    </submittedName>
</protein>
<dbReference type="EMBL" id="JAGPNK010000002">
    <property type="protein sequence ID" value="KAH7326209.1"/>
    <property type="molecule type" value="Genomic_DNA"/>
</dbReference>
<organism evidence="1 2">
    <name type="scientific">Stachybotrys elegans</name>
    <dbReference type="NCBI Taxonomy" id="80388"/>
    <lineage>
        <taxon>Eukaryota</taxon>
        <taxon>Fungi</taxon>
        <taxon>Dikarya</taxon>
        <taxon>Ascomycota</taxon>
        <taxon>Pezizomycotina</taxon>
        <taxon>Sordariomycetes</taxon>
        <taxon>Hypocreomycetidae</taxon>
        <taxon>Hypocreales</taxon>
        <taxon>Stachybotryaceae</taxon>
        <taxon>Stachybotrys</taxon>
    </lineage>
</organism>
<proteinExistence type="predicted"/>
<accession>A0A8K0WWT8</accession>
<reference evidence="1" key="1">
    <citation type="journal article" date="2021" name="Nat. Commun.">
        <title>Genetic determinants of endophytism in the Arabidopsis root mycobiome.</title>
        <authorList>
            <person name="Mesny F."/>
            <person name="Miyauchi S."/>
            <person name="Thiergart T."/>
            <person name="Pickel B."/>
            <person name="Atanasova L."/>
            <person name="Karlsson M."/>
            <person name="Huettel B."/>
            <person name="Barry K.W."/>
            <person name="Haridas S."/>
            <person name="Chen C."/>
            <person name="Bauer D."/>
            <person name="Andreopoulos W."/>
            <person name="Pangilinan J."/>
            <person name="LaButti K."/>
            <person name="Riley R."/>
            <person name="Lipzen A."/>
            <person name="Clum A."/>
            <person name="Drula E."/>
            <person name="Henrissat B."/>
            <person name="Kohler A."/>
            <person name="Grigoriev I.V."/>
            <person name="Martin F.M."/>
            <person name="Hacquard S."/>
        </authorList>
    </citation>
    <scope>NUCLEOTIDE SEQUENCE</scope>
    <source>
        <strain evidence="1">MPI-CAGE-CH-0235</strain>
    </source>
</reference>
<evidence type="ECO:0000313" key="1">
    <source>
        <dbReference type="EMBL" id="KAH7326209.1"/>
    </source>
</evidence>
<name>A0A8K0WWT8_9HYPO</name>
<keyword evidence="2" id="KW-1185">Reference proteome</keyword>
<gene>
    <name evidence="1" type="ORF">B0I35DRAFT_422124</name>
</gene>
<dbReference type="AlphaFoldDB" id="A0A8K0WWT8"/>
<dbReference type="Proteomes" id="UP000813444">
    <property type="component" value="Unassembled WGS sequence"/>
</dbReference>